<dbReference type="InterPro" id="IPR011047">
    <property type="entry name" value="Quinoprotein_ADH-like_sf"/>
</dbReference>
<dbReference type="EMBL" id="LCMV01000001">
    <property type="protein sequence ID" value="KKU44564.1"/>
    <property type="molecule type" value="Genomic_DNA"/>
</dbReference>
<dbReference type="SUPFAM" id="SSF81606">
    <property type="entry name" value="PP2C-like"/>
    <property type="match status" value="1"/>
</dbReference>
<feature type="transmembrane region" description="Helical" evidence="1">
    <location>
        <begin position="288"/>
        <end position="305"/>
    </location>
</feature>
<proteinExistence type="predicted"/>
<evidence type="ECO:0000256" key="1">
    <source>
        <dbReference type="SAM" id="Phobius"/>
    </source>
</evidence>
<name>A0A0G1QHU7_9BACT</name>
<comment type="caution">
    <text evidence="2">The sequence shown here is derived from an EMBL/GenBank/DDBJ whole genome shotgun (WGS) entry which is preliminary data.</text>
</comment>
<accession>A0A0G1QHU7</accession>
<organism evidence="2 3">
    <name type="scientific">Berkelbacteria bacterium GW2011_GWA2_46_7</name>
    <dbReference type="NCBI Taxonomy" id="1618335"/>
    <lineage>
        <taxon>Bacteria</taxon>
        <taxon>Candidatus Berkelbacteria</taxon>
    </lineage>
</organism>
<evidence type="ECO:0000313" key="2">
    <source>
        <dbReference type="EMBL" id="KKU44564.1"/>
    </source>
</evidence>
<reference evidence="2 3" key="1">
    <citation type="journal article" date="2015" name="Nature">
        <title>rRNA introns, odd ribosomes, and small enigmatic genomes across a large radiation of phyla.</title>
        <authorList>
            <person name="Brown C.T."/>
            <person name="Hug L.A."/>
            <person name="Thomas B.C."/>
            <person name="Sharon I."/>
            <person name="Castelle C.J."/>
            <person name="Singh A."/>
            <person name="Wilkins M.J."/>
            <person name="Williams K.H."/>
            <person name="Banfield J.F."/>
        </authorList>
    </citation>
    <scope>NUCLEOTIDE SEQUENCE [LARGE SCALE GENOMIC DNA]</scope>
</reference>
<dbReference type="SUPFAM" id="SSF50998">
    <property type="entry name" value="Quinoprotein alcohol dehydrogenase-like"/>
    <property type="match status" value="1"/>
</dbReference>
<sequence length="620" mass="68468">MLPYDILRFDYKERLSDRFLATHLHRFEMFSKPVALVVLVEIINPWHPSSELGQKVLNSLIREFLRSDAQSYLSRFENALKQTNRAVQEALDQTKSPVSCVAVLLESDQIHCTSIGTAKLGLLRNGKLATILGSRNAYNETFSSVTSGDMKENDWLFIANETFYSLLTDAESQIWLDDDVVEIGAKISQMNETDPETRSAGVILRYNLQSPPVNQTFLWGETNSPTQGNSRLTLPKVNFGPVTILAERLGRSIARTWSLIANLLKSRSSSVASGSDAKSRFPKIIKRLLPIIGVVLVLFIVWFGYRQLHKNQTTENPKTTLLSELQSLPPERLQSTLEAKFTISDYQSLSNNDKVQLSTLLKNQKTTLAELPAATIQAKSDIVALEIVDNQPLFIDVQGQIWSYNGTLLTQLPQKTPIANPVTLTAFSSTNIVASDSSGNIWHLDGSRDQPYALTQAGAFSAGSKVVGHYQNNLYLVNLTTKITSRVSNFTNNLSRESAYNKAENLTSVTDPTDIAINGKVLLVDGNGKVTEFVRNTASTTKFQLPFVNAPIRITANDKSPVIAISSGRMLYFIDSTNALIGSIFLATNAKITDIALDPTDPSKLWVATGNQIYSLSVPS</sequence>
<protein>
    <submittedName>
        <fullName evidence="2">Uncharacterized protein</fullName>
    </submittedName>
</protein>
<evidence type="ECO:0000313" key="3">
    <source>
        <dbReference type="Proteomes" id="UP000034487"/>
    </source>
</evidence>
<dbReference type="AlphaFoldDB" id="A0A0G1QHU7"/>
<dbReference type="Proteomes" id="UP000034487">
    <property type="component" value="Unassembled WGS sequence"/>
</dbReference>
<keyword evidence="1" id="KW-0812">Transmembrane</keyword>
<gene>
    <name evidence="2" type="ORF">UX60_C0001G0017</name>
</gene>
<dbReference type="InterPro" id="IPR036457">
    <property type="entry name" value="PPM-type-like_dom_sf"/>
</dbReference>
<keyword evidence="1" id="KW-1133">Transmembrane helix</keyword>
<keyword evidence="1" id="KW-0472">Membrane</keyword>